<dbReference type="Gene3D" id="1.10.10.2830">
    <property type="match status" value="1"/>
</dbReference>
<reference evidence="1 2" key="1">
    <citation type="submission" date="2018-06" db="EMBL/GenBank/DDBJ databases">
        <authorList>
            <consortium name="Pathogen Informatics"/>
            <person name="Doyle S."/>
        </authorList>
    </citation>
    <scope>NUCLEOTIDE SEQUENCE [LARGE SCALE GENOMIC DNA]</scope>
    <source>
        <strain evidence="1 2">NCTC5798</strain>
    </source>
</reference>
<dbReference type="AlphaFoldDB" id="A0A379Y300"/>
<dbReference type="Proteomes" id="UP000255534">
    <property type="component" value="Unassembled WGS sequence"/>
</dbReference>
<dbReference type="SUPFAM" id="SSF109709">
    <property type="entry name" value="KorB DNA-binding domain-like"/>
    <property type="match status" value="1"/>
</dbReference>
<evidence type="ECO:0000313" key="2">
    <source>
        <dbReference type="Proteomes" id="UP000255534"/>
    </source>
</evidence>
<gene>
    <name evidence="1" type="ORF">NCTC5798_06196</name>
</gene>
<organism evidence="1 2">
    <name type="scientific">Salmonella enterica I</name>
    <dbReference type="NCBI Taxonomy" id="59201"/>
    <lineage>
        <taxon>Bacteria</taxon>
        <taxon>Pseudomonadati</taxon>
        <taxon>Pseudomonadota</taxon>
        <taxon>Gammaproteobacteria</taxon>
        <taxon>Enterobacterales</taxon>
        <taxon>Enterobacteriaceae</taxon>
        <taxon>Salmonella</taxon>
    </lineage>
</organism>
<name>A0A379Y300_SALET</name>
<proteinExistence type="predicted"/>
<protein>
    <submittedName>
        <fullName evidence="1">Chromosome partitioning protein ParB</fullName>
    </submittedName>
</protein>
<accession>A0A379Y300</accession>
<evidence type="ECO:0000313" key="1">
    <source>
        <dbReference type="EMBL" id="SUI39755.1"/>
    </source>
</evidence>
<dbReference type="EMBL" id="UGXK01000002">
    <property type="protein sequence ID" value="SUI39755.1"/>
    <property type="molecule type" value="Genomic_DNA"/>
</dbReference>
<sequence length="359" mass="40323">MNHCDYQIIEINPKDLVVEPGFNPREAVIGNLCYEQEPVKSAIISIKQAYKEGRRVDLIKVVKKGSKYIVRQGHCRYKALILAIAEGADIPLISVIIMHYKNKIEEYLENLDGNRNNSLNPVALAYALAETLKLGSTVESLAMRYQRSGTAIRNQLKILDMPLELQRLISLDLIKKTLAIEIMLKYSNDHAKVLAHLESRSFLMPSSKMEPVLTKPANVGTSSGNEQPDNQETIPVNVSSKENKIKSITRSSLGIKRLSHKKTERLRTEFIGLIDNVGSSMSDNNNKITELILDGQHSNLFMNISNTLITTTTESVRITLDESKLQLVLSLLNEENTAIIIPKSKVTELYEIRNLLTND</sequence>